<dbReference type="Proteomes" id="UP001642540">
    <property type="component" value="Unassembled WGS sequence"/>
</dbReference>
<gene>
    <name evidence="1" type="ORF">ODALV1_LOCUS15695</name>
</gene>
<organism evidence="1 2">
    <name type="scientific">Orchesella dallaii</name>
    <dbReference type="NCBI Taxonomy" id="48710"/>
    <lineage>
        <taxon>Eukaryota</taxon>
        <taxon>Metazoa</taxon>
        <taxon>Ecdysozoa</taxon>
        <taxon>Arthropoda</taxon>
        <taxon>Hexapoda</taxon>
        <taxon>Collembola</taxon>
        <taxon>Entomobryomorpha</taxon>
        <taxon>Entomobryoidea</taxon>
        <taxon>Orchesellidae</taxon>
        <taxon>Orchesellinae</taxon>
        <taxon>Orchesella</taxon>
    </lineage>
</organism>
<comment type="caution">
    <text evidence="1">The sequence shown here is derived from an EMBL/GenBank/DDBJ whole genome shotgun (WGS) entry which is preliminary data.</text>
</comment>
<sequence>MHQVILQYITGTKPAGIYLCIKNVNNQVIEKIFFLVYIVVAYLRSTLKANSIQQAHLSSSEEDLDPSFIRRSLCSKEFMETDNSGLATHTNRSEWLSKFCEEFGLSTDSASRICALRTLPLCITCKASGIFIQDLM</sequence>
<proteinExistence type="predicted"/>
<dbReference type="EMBL" id="CAXLJM020000048">
    <property type="protein sequence ID" value="CAL8112548.1"/>
    <property type="molecule type" value="Genomic_DNA"/>
</dbReference>
<evidence type="ECO:0000313" key="1">
    <source>
        <dbReference type="EMBL" id="CAL8112548.1"/>
    </source>
</evidence>
<reference evidence="1 2" key="1">
    <citation type="submission" date="2024-08" db="EMBL/GenBank/DDBJ databases">
        <authorList>
            <person name="Cucini C."/>
            <person name="Frati F."/>
        </authorList>
    </citation>
    <scope>NUCLEOTIDE SEQUENCE [LARGE SCALE GENOMIC DNA]</scope>
</reference>
<evidence type="ECO:0000313" key="2">
    <source>
        <dbReference type="Proteomes" id="UP001642540"/>
    </source>
</evidence>
<keyword evidence="2" id="KW-1185">Reference proteome</keyword>
<name>A0ABP1QVN9_9HEXA</name>
<protein>
    <submittedName>
        <fullName evidence="1">Uncharacterized protein</fullName>
    </submittedName>
</protein>
<accession>A0ABP1QVN9</accession>